<dbReference type="PRINTS" id="PR00385">
    <property type="entry name" value="P450"/>
</dbReference>
<evidence type="ECO:0000256" key="3">
    <source>
        <dbReference type="ARBA" id="ARBA00022723"/>
    </source>
</evidence>
<evidence type="ECO:0008006" key="11">
    <source>
        <dbReference type="Google" id="ProtNLM"/>
    </source>
</evidence>
<reference evidence="9 10" key="1">
    <citation type="journal article" date="2020" name="Genomics">
        <title>Complete, high-quality genomes from long-read metagenomic sequencing of two wolf lichen thalli reveals enigmatic genome architecture.</title>
        <authorList>
            <person name="McKenzie S.K."/>
            <person name="Walston R.F."/>
            <person name="Allen J.L."/>
        </authorList>
    </citation>
    <scope>NUCLEOTIDE SEQUENCE [LARGE SCALE GENOMIC DNA]</scope>
    <source>
        <strain evidence="9">WasteWater1</strain>
    </source>
</reference>
<dbReference type="SUPFAM" id="SSF48264">
    <property type="entry name" value="Cytochrome P450"/>
    <property type="match status" value="1"/>
</dbReference>
<name>A0A8H6CL03_9LECA</name>
<evidence type="ECO:0000256" key="4">
    <source>
        <dbReference type="ARBA" id="ARBA00023002"/>
    </source>
</evidence>
<evidence type="ECO:0000256" key="8">
    <source>
        <dbReference type="SAM" id="Phobius"/>
    </source>
</evidence>
<dbReference type="CDD" id="cd11062">
    <property type="entry name" value="CYP58-like"/>
    <property type="match status" value="1"/>
</dbReference>
<evidence type="ECO:0000256" key="6">
    <source>
        <dbReference type="ARBA" id="ARBA00023033"/>
    </source>
</evidence>
<dbReference type="InterPro" id="IPR002401">
    <property type="entry name" value="Cyt_P450_E_grp-I"/>
</dbReference>
<evidence type="ECO:0000256" key="7">
    <source>
        <dbReference type="PIRSR" id="PIRSR602401-1"/>
    </source>
</evidence>
<comment type="cofactor">
    <cofactor evidence="1 7">
        <name>heme</name>
        <dbReference type="ChEBI" id="CHEBI:30413"/>
    </cofactor>
</comment>
<organism evidence="9 10">
    <name type="scientific">Letharia lupina</name>
    <dbReference type="NCBI Taxonomy" id="560253"/>
    <lineage>
        <taxon>Eukaryota</taxon>
        <taxon>Fungi</taxon>
        <taxon>Dikarya</taxon>
        <taxon>Ascomycota</taxon>
        <taxon>Pezizomycotina</taxon>
        <taxon>Lecanoromycetes</taxon>
        <taxon>OSLEUM clade</taxon>
        <taxon>Lecanoromycetidae</taxon>
        <taxon>Lecanorales</taxon>
        <taxon>Lecanorineae</taxon>
        <taxon>Parmeliaceae</taxon>
        <taxon>Letharia</taxon>
    </lineage>
</organism>
<feature type="transmembrane region" description="Helical" evidence="8">
    <location>
        <begin position="6"/>
        <end position="27"/>
    </location>
</feature>
<comment type="caution">
    <text evidence="9">The sequence shown here is derived from an EMBL/GenBank/DDBJ whole genome shotgun (WGS) entry which is preliminary data.</text>
</comment>
<dbReference type="GO" id="GO:0020037">
    <property type="term" value="F:heme binding"/>
    <property type="evidence" value="ECO:0007669"/>
    <property type="project" value="InterPro"/>
</dbReference>
<dbReference type="Pfam" id="PF00067">
    <property type="entry name" value="p450"/>
    <property type="match status" value="2"/>
</dbReference>
<evidence type="ECO:0000313" key="10">
    <source>
        <dbReference type="Proteomes" id="UP000593566"/>
    </source>
</evidence>
<evidence type="ECO:0000256" key="1">
    <source>
        <dbReference type="ARBA" id="ARBA00001971"/>
    </source>
</evidence>
<evidence type="ECO:0000313" key="9">
    <source>
        <dbReference type="EMBL" id="KAF6225448.1"/>
    </source>
</evidence>
<dbReference type="InterPro" id="IPR036396">
    <property type="entry name" value="Cyt_P450_sf"/>
</dbReference>
<keyword evidence="10" id="KW-1185">Reference proteome</keyword>
<dbReference type="InterPro" id="IPR050121">
    <property type="entry name" value="Cytochrome_P450_monoxygenase"/>
</dbReference>
<dbReference type="PANTHER" id="PTHR24305">
    <property type="entry name" value="CYTOCHROME P450"/>
    <property type="match status" value="1"/>
</dbReference>
<keyword evidence="4" id="KW-0560">Oxidoreductase</keyword>
<keyword evidence="8" id="KW-1133">Transmembrane helix</keyword>
<dbReference type="Gene3D" id="1.10.630.10">
    <property type="entry name" value="Cytochrome P450"/>
    <property type="match status" value="1"/>
</dbReference>
<dbReference type="Proteomes" id="UP000593566">
    <property type="component" value="Unassembled WGS sequence"/>
</dbReference>
<keyword evidence="3 7" id="KW-0479">Metal-binding</keyword>
<evidence type="ECO:0000256" key="2">
    <source>
        <dbReference type="ARBA" id="ARBA00010617"/>
    </source>
</evidence>
<dbReference type="InterPro" id="IPR001128">
    <property type="entry name" value="Cyt_P450"/>
</dbReference>
<feature type="binding site" description="axial binding residue" evidence="7">
    <location>
        <position position="404"/>
    </location>
    <ligand>
        <name>heme</name>
        <dbReference type="ChEBI" id="CHEBI:30413"/>
    </ligand>
    <ligandPart>
        <name>Fe</name>
        <dbReference type="ChEBI" id="CHEBI:18248"/>
    </ligandPart>
</feature>
<protein>
    <recommendedName>
        <fullName evidence="11">Cytochrome P450</fullName>
    </recommendedName>
</protein>
<dbReference type="PRINTS" id="PR00463">
    <property type="entry name" value="EP450I"/>
</dbReference>
<dbReference type="GeneID" id="59337843"/>
<dbReference type="GO" id="GO:0004497">
    <property type="term" value="F:monooxygenase activity"/>
    <property type="evidence" value="ECO:0007669"/>
    <property type="project" value="UniProtKB-KW"/>
</dbReference>
<dbReference type="GO" id="GO:0016705">
    <property type="term" value="F:oxidoreductase activity, acting on paired donors, with incorporation or reduction of molecular oxygen"/>
    <property type="evidence" value="ECO:0007669"/>
    <property type="project" value="InterPro"/>
</dbReference>
<dbReference type="EMBL" id="JACCJB010000007">
    <property type="protein sequence ID" value="KAF6225448.1"/>
    <property type="molecule type" value="Genomic_DNA"/>
</dbReference>
<dbReference type="RefSeq" id="XP_037154157.1">
    <property type="nucleotide sequence ID" value="XM_037300309.1"/>
</dbReference>
<keyword evidence="8" id="KW-0472">Membrane</keyword>
<gene>
    <name evidence="9" type="ORF">HO133_009448</name>
</gene>
<dbReference type="AlphaFoldDB" id="A0A8H6CL03"/>
<accession>A0A8H6CL03</accession>
<comment type="similarity">
    <text evidence="2">Belongs to the cytochrome P450 family.</text>
</comment>
<keyword evidence="5 7" id="KW-0408">Iron</keyword>
<sequence>MAIPTLALGAAASVVWAILLVVYRLYVSPLSKFPGSKLAISTECYEFYHQVIRGGQYPWVIQKMHEEYGPIIRINPHELHVNDPAFYDEIYNYKQLDKYGPHTRQFGHPNSSSNTVEHDLHKSRTSSIAPYFTRGNILHLEQEVIGETLRKLCKRIDEFRGTGKPMPIGVAYRAFTTDVISKYTMATSFGFLDEPDFKETWFNEFLENVGMVVEKTVEKASRAGVGTKSNSIPTVFYEMAHNEKVPAEERSLDRLTDEGVLFIVAGNETTGNALSNMTFHILNTPRILQSLKAELSAAIPNSETIPQWRDLEHLPYLSAVIKEGLRMSYGVVSRMPRVSPNTEIRYKDWVIPPNTAVSMNNMDMHDDPSVFVNPKSFDPERWLQPESIELQKQLAPFCRGTRACVGMNLAYAEMYIALATIFRRYNMELYETSRVDVDVAHEFHIPQVKKGSKGVRMLVK</sequence>
<proteinExistence type="inferred from homology"/>
<dbReference type="GO" id="GO:0005506">
    <property type="term" value="F:iron ion binding"/>
    <property type="evidence" value="ECO:0007669"/>
    <property type="project" value="InterPro"/>
</dbReference>
<keyword evidence="6" id="KW-0503">Monooxygenase</keyword>
<evidence type="ECO:0000256" key="5">
    <source>
        <dbReference type="ARBA" id="ARBA00023004"/>
    </source>
</evidence>
<dbReference type="PANTHER" id="PTHR24305:SF157">
    <property type="entry name" value="N-ACETYLTRYPTOPHAN 6-HYDROXYLASE IVOC-RELATED"/>
    <property type="match status" value="1"/>
</dbReference>
<keyword evidence="8" id="KW-0812">Transmembrane</keyword>
<keyword evidence="7" id="KW-0349">Heme</keyword>